<evidence type="ECO:0000313" key="4">
    <source>
        <dbReference type="EMBL" id="TWT79284.1"/>
    </source>
</evidence>
<sequence length="389" mass="44357">MNNRNKSRITILCAQLTAFLFWTVPSILVAVELKTRAPEEFVHPGIAHTQASINFVKRQLDTNQQPWKEAWEQLNASELACLDWRPTPLAHVQRGPSNHPNIGASDFARDGSAAYTHALKWALSGKQAHAEKAAEIIDAWSQTLRSVSNHDARLLIGMIGHQFCNAAELLSHNWDGWPEENQEQFRSMLRKVWYPIIKDFYPSANGNWDASMLQTMIAMGVVLDDREIFDRAVNYFQNGEGNGAICNYFNEFGECQETGRDQVHTQMGLEYLANTCETAWNQGIDLYGALDNRLLVGFEYTAKYNLGFDVPYEAYKSFEGRYHYKSISNNSRGRLRPMYEKVYNHYHNRKGLDAPYTEQAVSKIRPESGGRSSLPWGTLMFAKHPPNLQ</sequence>
<accession>A0A5C5YW70</accession>
<organism evidence="4 5">
    <name type="scientific">Novipirellula herctigrandis</name>
    <dbReference type="NCBI Taxonomy" id="2527986"/>
    <lineage>
        <taxon>Bacteria</taxon>
        <taxon>Pseudomonadati</taxon>
        <taxon>Planctomycetota</taxon>
        <taxon>Planctomycetia</taxon>
        <taxon>Pirellulales</taxon>
        <taxon>Pirellulaceae</taxon>
        <taxon>Novipirellula</taxon>
    </lineage>
</organism>
<evidence type="ECO:0000313" key="5">
    <source>
        <dbReference type="Proteomes" id="UP000315010"/>
    </source>
</evidence>
<feature type="domain" description="Alginate lyase" evidence="3">
    <location>
        <begin position="103"/>
        <end position="304"/>
    </location>
</feature>
<gene>
    <name evidence="4" type="ORF">CA13_06820</name>
</gene>
<dbReference type="InterPro" id="IPR008397">
    <property type="entry name" value="Alginate_lyase_dom"/>
</dbReference>
<comment type="caution">
    <text evidence="4">The sequence shown here is derived from an EMBL/GenBank/DDBJ whole genome shotgun (WGS) entry which is preliminary data.</text>
</comment>
<keyword evidence="1" id="KW-0732">Signal</keyword>
<proteinExistence type="predicted"/>
<dbReference type="Proteomes" id="UP000315010">
    <property type="component" value="Unassembled WGS sequence"/>
</dbReference>
<dbReference type="Gene3D" id="1.50.10.100">
    <property type="entry name" value="Chondroitin AC/alginate lyase"/>
    <property type="match status" value="1"/>
</dbReference>
<evidence type="ECO:0000256" key="1">
    <source>
        <dbReference type="ARBA" id="ARBA00022729"/>
    </source>
</evidence>
<name>A0A5C5YW70_9BACT</name>
<dbReference type="InterPro" id="IPR008929">
    <property type="entry name" value="Chondroitin_lyas"/>
</dbReference>
<reference evidence="4 5" key="1">
    <citation type="submission" date="2019-02" db="EMBL/GenBank/DDBJ databases">
        <title>Deep-cultivation of Planctomycetes and their phenomic and genomic characterization uncovers novel biology.</title>
        <authorList>
            <person name="Wiegand S."/>
            <person name="Jogler M."/>
            <person name="Boedeker C."/>
            <person name="Pinto D."/>
            <person name="Vollmers J."/>
            <person name="Rivas-Marin E."/>
            <person name="Kohn T."/>
            <person name="Peeters S.H."/>
            <person name="Heuer A."/>
            <person name="Rast P."/>
            <person name="Oberbeckmann S."/>
            <person name="Bunk B."/>
            <person name="Jeske O."/>
            <person name="Meyerdierks A."/>
            <person name="Storesund J.E."/>
            <person name="Kallscheuer N."/>
            <person name="Luecker S."/>
            <person name="Lage O.M."/>
            <person name="Pohl T."/>
            <person name="Merkel B.J."/>
            <person name="Hornburger P."/>
            <person name="Mueller R.-W."/>
            <person name="Bruemmer F."/>
            <person name="Labrenz M."/>
            <person name="Spormann A.M."/>
            <person name="Op Den Camp H."/>
            <person name="Overmann J."/>
            <person name="Amann R."/>
            <person name="Jetten M.S.M."/>
            <person name="Mascher T."/>
            <person name="Medema M.H."/>
            <person name="Devos D.P."/>
            <person name="Kaster A.-K."/>
            <person name="Ovreas L."/>
            <person name="Rohde M."/>
            <person name="Galperin M.Y."/>
            <person name="Jogler C."/>
        </authorList>
    </citation>
    <scope>NUCLEOTIDE SEQUENCE [LARGE SCALE GENOMIC DNA]</scope>
    <source>
        <strain evidence="4 5">CA13</strain>
    </source>
</reference>
<dbReference type="GO" id="GO:0016829">
    <property type="term" value="F:lyase activity"/>
    <property type="evidence" value="ECO:0007669"/>
    <property type="project" value="UniProtKB-KW"/>
</dbReference>
<evidence type="ECO:0000259" key="3">
    <source>
        <dbReference type="Pfam" id="PF05426"/>
    </source>
</evidence>
<dbReference type="EMBL" id="SJPJ01000001">
    <property type="protein sequence ID" value="TWT79284.1"/>
    <property type="molecule type" value="Genomic_DNA"/>
</dbReference>
<dbReference type="GO" id="GO:0042597">
    <property type="term" value="C:periplasmic space"/>
    <property type="evidence" value="ECO:0007669"/>
    <property type="project" value="InterPro"/>
</dbReference>
<protein>
    <submittedName>
        <fullName evidence="4">Alginate lyase</fullName>
    </submittedName>
</protein>
<evidence type="ECO:0000256" key="2">
    <source>
        <dbReference type="ARBA" id="ARBA00023239"/>
    </source>
</evidence>
<dbReference type="SUPFAM" id="SSF48230">
    <property type="entry name" value="Chondroitin AC/alginate lyase"/>
    <property type="match status" value="1"/>
</dbReference>
<keyword evidence="2 4" id="KW-0456">Lyase</keyword>
<keyword evidence="5" id="KW-1185">Reference proteome</keyword>
<dbReference type="Pfam" id="PF05426">
    <property type="entry name" value="Alginate_lyase"/>
    <property type="match status" value="1"/>
</dbReference>
<dbReference type="AlphaFoldDB" id="A0A5C5YW70"/>